<name>A0A1H0NW30_9ACTN</name>
<accession>A0A1H0NW30</accession>
<gene>
    <name evidence="2" type="ORF">SAMN04487905_101282</name>
</gene>
<organism evidence="2 3">
    <name type="scientific">Actinopolyspora xinjiangensis</name>
    <dbReference type="NCBI Taxonomy" id="405564"/>
    <lineage>
        <taxon>Bacteria</taxon>
        <taxon>Bacillati</taxon>
        <taxon>Actinomycetota</taxon>
        <taxon>Actinomycetes</taxon>
        <taxon>Actinopolysporales</taxon>
        <taxon>Actinopolysporaceae</taxon>
        <taxon>Actinopolyspora</taxon>
    </lineage>
</organism>
<reference evidence="3" key="1">
    <citation type="submission" date="2016-10" db="EMBL/GenBank/DDBJ databases">
        <authorList>
            <person name="Varghese N."/>
            <person name="Submissions S."/>
        </authorList>
    </citation>
    <scope>NUCLEOTIDE SEQUENCE [LARGE SCALE GENOMIC DNA]</scope>
    <source>
        <strain evidence="3">DSM 46732</strain>
    </source>
</reference>
<evidence type="ECO:0000313" key="2">
    <source>
        <dbReference type="EMBL" id="SDO96863.1"/>
    </source>
</evidence>
<feature type="region of interest" description="Disordered" evidence="1">
    <location>
        <begin position="60"/>
        <end position="79"/>
    </location>
</feature>
<protein>
    <submittedName>
        <fullName evidence="2">Uncharacterized protein</fullName>
    </submittedName>
</protein>
<evidence type="ECO:0000313" key="3">
    <source>
        <dbReference type="Proteomes" id="UP000199497"/>
    </source>
</evidence>
<dbReference type="Proteomes" id="UP000199497">
    <property type="component" value="Unassembled WGS sequence"/>
</dbReference>
<dbReference type="STRING" id="405564.SAMN04487905_101282"/>
<dbReference type="EMBL" id="FNJR01000001">
    <property type="protein sequence ID" value="SDO96863.1"/>
    <property type="molecule type" value="Genomic_DNA"/>
</dbReference>
<keyword evidence="3" id="KW-1185">Reference proteome</keyword>
<proteinExistence type="predicted"/>
<dbReference type="AlphaFoldDB" id="A0A1H0NW30"/>
<sequence length="79" mass="8893">MTVMIRNYYCHAGMVSSTKRFRITCDDTQPLLMRKARLSGPLGGISKLMKPINAKYVKTEADHEATRPPGALGWDVLRQ</sequence>
<evidence type="ECO:0000256" key="1">
    <source>
        <dbReference type="SAM" id="MobiDB-lite"/>
    </source>
</evidence>